<evidence type="ECO:0000256" key="5">
    <source>
        <dbReference type="PROSITE-ProRule" id="PRU10055"/>
    </source>
</evidence>
<dbReference type="Gene3D" id="3.20.20.80">
    <property type="entry name" value="Glycosidases"/>
    <property type="match status" value="6"/>
</dbReference>
<sequence>MPNFDTSTQRWDISLKKTCMLARWLYDVLRRVPDSSPFYYGQFPEDFVWGVGTSSYQIEGGWKDDEKFACGIEKTPLNTLLIFNICFLSFGLKYGHHKVADFHSAKLDRARNTHYGDGTDQVCDKWLGTGIVKEQKESKGPSIWDTYAHTDGRIEDKSNGDVACDSYNRYKEDVQLIKQMGKIPYIFSQVKNYRFSISWSRVLSNGTLATRNEKGIQYYKNLISELLKNGIKPLVTLYHWDLPQALQDVGGWESDKMIDYFSDYARLMFQEFGDQVKFWTTFNEPWISSLLGYGTGTSAPGIEEIGTKPYTTAHIIIKSHVKAYRIDWKEPKTQAQSDIDAAERAMQFMLGWFANPIFGNGDYPEVMKQQIADKSRKMGIPNRLPEFTEQEKRDNLGSSDFFGINTYTTNLVSYKDNSKSTKPNHFEDQDNQSKLEGDRYHNPVIYVTENGVSDCGQIDDQSRIEYFRAYINEVLKAMKMDNCNVKGYMAWSLMDNFEWGAGYGPKFGLAKVDFEKNERTRTLKASAHYYADLVKQNGFTQSSFNMYKYIKEDLEERDMFYKGLFPPNFAWGAATSAYQIEGGWNEDGKGPSIWDDFSHAGKIAYQQTGDVACDSYHQYKKDVEMLKKLGVSHYRFSIAWSRIMANGTIGTLNPKGIEYYNNLINELLANNIQPMVTLYHWDLPSALQKTGGWKDPAIVDKFAEYARVCFTHFGDRVKLWITFNEPFVVSWLGYGIAVMAPGVYDPGVGVYQVTHHIIKSHVKVYHLYNDHFRSRYNGKVGITLDCDWKEPLTDNALDRYAAERSLKFKLGWFADPIFGNGDYPSVMKRYIARKSKLQGYNASRLPVFTEEEKKQNRGASDFIGLNHYTTNLVNHKDKGIGWHSYDADQDTDTSFSPCWNRTRSNWLRVNPWGLRKLLRWIKERYRDPVVYVTENGVSDDGEMDDVSRQTYYTRYINEMLKAIKLDNVDVRGYMAWSLMDNFEWGSGFTTKIRTLSFSVPPDSSIYYGQFPEDFIWGIGTSSYRIEGAWNKDGKGPSIWDTYSHRNDTIKDKSNGDVACDSYHRYKEDVQLLKQMGLKHYRFSISWSRVLSNGTLATRNEKGIQYYKNLISELLKNGIKPLVTLYHWDLPQALQDVGGWESDKMIDYFSDYARLMFDELGEKVKFWITFNEPWISAYHGYGTGTSAPGIKDKGYKPYKTGHVIIKAHVKAYRLYKREFSHQNGVVGIVLNSGWKEPKTQSQSDKDAAERAIQFMLGWFANPIFGNGDYPEVMKQQIADKSRKMGIPNRLPEFTEQEKHDNKNNYRNPLTYVTANGVSDCAIKIDNCTVKGYMAWSLMDSFEWEAGYVPKFGLAKVDFEKNERTRTLKASAHFYADIVSHYRFSIAWSRIMADGTLNSLNKKGIDYYNNLINELLAYNIQPMVTLYHWDLPSALQKTDGWKDPEIVDKFAKYAEVCFSNFGDRVKFWITFNEPFVVSWLGHGIGIMAPGVKEPAIGVYNVTHNIIKSHVKAYHLYNEKFRSRQHGKVGITLDCDWKEPLTYDAMDRYSAERSLKFKLGWFADPIFGQGDYPAVMKRFVARKSEQQGYSNSRLPEFTDEEKKQNKGAADFLGLNHYTTNLVGYENRDNENSSYEADQDTVLSFDPCWNKSESDWLRVNPWGIRKLLKWIKNRYRSPVIYVTENGVSDDAIKLDNVDVRGYMAWSLMDNFEWGSGFTQKFGLYHVDFDIDSRPRTPKASTVTYSKIIKDNGFH</sequence>
<dbReference type="PRINTS" id="PR00131">
    <property type="entry name" value="GLHYDRLASE1"/>
</dbReference>
<dbReference type="SUPFAM" id="SSF51445">
    <property type="entry name" value="(Trans)glycosidases"/>
    <property type="match status" value="5"/>
</dbReference>
<comment type="caution">
    <text evidence="8">The sequence shown here is derived from an EMBL/GenBank/DDBJ whole genome shotgun (WGS) entry which is preliminary data.</text>
</comment>
<comment type="similarity">
    <text evidence="1">Belongs to the glycosyl hydrolase 1 family.</text>
</comment>
<dbReference type="InterPro" id="IPR001360">
    <property type="entry name" value="Glyco_hydro_1"/>
</dbReference>
<evidence type="ECO:0000256" key="7">
    <source>
        <dbReference type="SAM" id="MobiDB-lite"/>
    </source>
</evidence>
<evidence type="ECO:0000256" key="6">
    <source>
        <dbReference type="RuleBase" id="RU004468"/>
    </source>
</evidence>
<feature type="active site" description="Nucleophile" evidence="5">
    <location>
        <position position="1680"/>
    </location>
</feature>
<evidence type="ECO:0000256" key="3">
    <source>
        <dbReference type="ARBA" id="ARBA00022801"/>
    </source>
</evidence>
<dbReference type="InterPro" id="IPR018120">
    <property type="entry name" value="Glyco_hydro_1_AS"/>
</dbReference>
<evidence type="ECO:0000256" key="2">
    <source>
        <dbReference type="ARBA" id="ARBA00012744"/>
    </source>
</evidence>
<evidence type="ECO:0000313" key="8">
    <source>
        <dbReference type="EMBL" id="KAJ8315734.1"/>
    </source>
</evidence>
<dbReference type="InterPro" id="IPR017853">
    <property type="entry name" value="GH"/>
</dbReference>
<dbReference type="PROSITE" id="PS00653">
    <property type="entry name" value="GLYCOSYL_HYDROL_F1_2"/>
    <property type="match status" value="2"/>
</dbReference>
<accession>A0ABQ9FEM4</accession>
<keyword evidence="3 6" id="KW-0378">Hydrolase</keyword>
<dbReference type="EC" id="3.2.1.21" evidence="2"/>
<dbReference type="EMBL" id="JARBDR010000337">
    <property type="protein sequence ID" value="KAJ8315734.1"/>
    <property type="molecule type" value="Genomic_DNA"/>
</dbReference>
<evidence type="ECO:0000256" key="1">
    <source>
        <dbReference type="ARBA" id="ARBA00010838"/>
    </source>
</evidence>
<keyword evidence="4 6" id="KW-0326">Glycosidase</keyword>
<feature type="active site" description="Nucleophile" evidence="5">
    <location>
        <position position="449"/>
    </location>
</feature>
<evidence type="ECO:0000256" key="4">
    <source>
        <dbReference type="ARBA" id="ARBA00023295"/>
    </source>
</evidence>
<feature type="region of interest" description="Disordered" evidence="7">
    <location>
        <begin position="415"/>
        <end position="436"/>
    </location>
</feature>
<proteinExistence type="inferred from homology"/>
<keyword evidence="9" id="KW-1185">Reference proteome</keyword>
<dbReference type="PANTHER" id="PTHR10353:SF36">
    <property type="entry name" value="LP05116P"/>
    <property type="match status" value="1"/>
</dbReference>
<dbReference type="InterPro" id="IPR033132">
    <property type="entry name" value="GH_1_N_CS"/>
</dbReference>
<reference evidence="8 9" key="1">
    <citation type="submission" date="2022-12" db="EMBL/GenBank/DDBJ databases">
        <title>Chromosome-level genome of Tegillarca granosa.</title>
        <authorList>
            <person name="Kim J."/>
        </authorList>
    </citation>
    <scope>NUCLEOTIDE SEQUENCE [LARGE SCALE GENOMIC DNA]</scope>
    <source>
        <strain evidence="8">Teg-2019</strain>
        <tissue evidence="8">Adductor muscle</tissue>
    </source>
</reference>
<protein>
    <recommendedName>
        <fullName evidence="2">beta-glucosidase</fullName>
        <ecNumber evidence="2">3.2.1.21</ecNumber>
    </recommendedName>
</protein>
<dbReference type="PANTHER" id="PTHR10353">
    <property type="entry name" value="GLYCOSYL HYDROLASE"/>
    <property type="match status" value="1"/>
</dbReference>
<feature type="compositionally biased region" description="Basic and acidic residues" evidence="7">
    <location>
        <begin position="416"/>
        <end position="436"/>
    </location>
</feature>
<evidence type="ECO:0000313" key="9">
    <source>
        <dbReference type="Proteomes" id="UP001217089"/>
    </source>
</evidence>
<organism evidence="8 9">
    <name type="scientific">Tegillarca granosa</name>
    <name type="common">Malaysian cockle</name>
    <name type="synonym">Anadara granosa</name>
    <dbReference type="NCBI Taxonomy" id="220873"/>
    <lineage>
        <taxon>Eukaryota</taxon>
        <taxon>Metazoa</taxon>
        <taxon>Spiralia</taxon>
        <taxon>Lophotrochozoa</taxon>
        <taxon>Mollusca</taxon>
        <taxon>Bivalvia</taxon>
        <taxon>Autobranchia</taxon>
        <taxon>Pteriomorphia</taxon>
        <taxon>Arcoida</taxon>
        <taxon>Arcoidea</taxon>
        <taxon>Arcidae</taxon>
        <taxon>Tegillarca</taxon>
    </lineage>
</organism>
<dbReference type="Pfam" id="PF00232">
    <property type="entry name" value="Glyco_hydro_1"/>
    <property type="match status" value="7"/>
</dbReference>
<gene>
    <name evidence="8" type="ORF">KUTeg_007884</name>
</gene>
<dbReference type="PROSITE" id="PS00572">
    <property type="entry name" value="GLYCOSYL_HYDROL_F1_1"/>
    <property type="match status" value="3"/>
</dbReference>
<feature type="active site" description="Nucleophile" evidence="5">
    <location>
        <position position="934"/>
    </location>
</feature>
<dbReference type="Proteomes" id="UP001217089">
    <property type="component" value="Unassembled WGS sequence"/>
</dbReference>
<name>A0ABQ9FEM4_TEGGR</name>